<dbReference type="Proteomes" id="UP000464378">
    <property type="component" value="Chromosome"/>
</dbReference>
<keyword evidence="3" id="KW-1185">Reference proteome</keyword>
<sequence>MGFFSGRVTFARYRLHGQPPMMFGEEHLDQLAANQAGRQRIASSDGIEIGWSAGDHILDVKFDLAKNIINDMLHIAMRIDQQKLPSDLLKAYYAIDLQALSANNPSGHASAKQKREARESARERLEDEARDGRYLKRKLIPVVWDRLSNELLFGVTSLAQVDRLLTLWQQTFGVGFEAITAGRQAYRMSEVREQTRSVDDASPSVFVPGISPQDVAWVLDETSRDFLGNEFLLWLWYTLEVEGDAIPLSDGTEAVVMMARTLVLECPRAMTGHETITCEGPTRLPEAKKAVQSGKMPRKAGLTLVRHNEQYEFTLHAETLAIGSAKMPPIEESDARVALEERATQIRHLTESVDLLFDAFVAQRLADEWPETLAKIQKWLQGGDRRQSAMMG</sequence>
<evidence type="ECO:0008006" key="4">
    <source>
        <dbReference type="Google" id="ProtNLM"/>
    </source>
</evidence>
<feature type="region of interest" description="Disordered" evidence="1">
    <location>
        <begin position="104"/>
        <end position="126"/>
    </location>
</feature>
<organism evidence="2">
    <name type="scientific">Tuwongella immobilis</name>
    <dbReference type="NCBI Taxonomy" id="692036"/>
    <lineage>
        <taxon>Bacteria</taxon>
        <taxon>Pseudomonadati</taxon>
        <taxon>Planctomycetota</taxon>
        <taxon>Planctomycetia</taxon>
        <taxon>Gemmatales</taxon>
        <taxon>Gemmataceae</taxon>
        <taxon>Tuwongella</taxon>
    </lineage>
</organism>
<evidence type="ECO:0000313" key="2">
    <source>
        <dbReference type="EMBL" id="VIP03454.1"/>
    </source>
</evidence>
<feature type="compositionally biased region" description="Basic and acidic residues" evidence="1">
    <location>
        <begin position="113"/>
        <end position="126"/>
    </location>
</feature>
<gene>
    <name evidence="2" type="ORF">GMBLW1_05060</name>
</gene>
<name>A0A6C2YPY7_9BACT</name>
<dbReference type="KEGG" id="tim:GMBLW1_05060"/>
<dbReference type="RefSeq" id="WP_162658533.1">
    <property type="nucleotide sequence ID" value="NZ_LR593887.1"/>
</dbReference>
<dbReference type="EMBL" id="LR586016">
    <property type="protein sequence ID" value="VIP03454.1"/>
    <property type="molecule type" value="Genomic_DNA"/>
</dbReference>
<dbReference type="AlphaFoldDB" id="A0A6C2YPY7"/>
<accession>A0A6C2YPY7</accession>
<protein>
    <recommendedName>
        <fullName evidence="4">Recombination-associated protein RdgC</fullName>
    </recommendedName>
</protein>
<reference evidence="2" key="1">
    <citation type="submission" date="2019-04" db="EMBL/GenBank/DDBJ databases">
        <authorList>
            <consortium name="Science for Life Laboratories"/>
        </authorList>
    </citation>
    <scope>NUCLEOTIDE SEQUENCE</scope>
    <source>
        <strain evidence="2">MBLW1</strain>
    </source>
</reference>
<dbReference type="EMBL" id="LR593887">
    <property type="protein sequence ID" value="VTS04280.1"/>
    <property type="molecule type" value="Genomic_DNA"/>
</dbReference>
<evidence type="ECO:0000256" key="1">
    <source>
        <dbReference type="SAM" id="MobiDB-lite"/>
    </source>
</evidence>
<proteinExistence type="predicted"/>
<evidence type="ECO:0000313" key="3">
    <source>
        <dbReference type="Proteomes" id="UP000464378"/>
    </source>
</evidence>
<dbReference type="InParanoid" id="A0A6C2YPY7"/>